<evidence type="ECO:0000313" key="4">
    <source>
        <dbReference type="Proteomes" id="UP000008068"/>
    </source>
</evidence>
<dbReference type="AlphaFoldDB" id="G0NAQ1"/>
<dbReference type="HOGENOM" id="CLU_740172_0_0_1"/>
<feature type="region of interest" description="Disordered" evidence="2">
    <location>
        <begin position="202"/>
        <end position="234"/>
    </location>
</feature>
<dbReference type="Proteomes" id="UP000008068">
    <property type="component" value="Unassembled WGS sequence"/>
</dbReference>
<proteinExistence type="predicted"/>
<gene>
    <name evidence="3" type="ORF">CAEBREN_32845</name>
</gene>
<evidence type="ECO:0000256" key="1">
    <source>
        <dbReference type="SAM" id="Coils"/>
    </source>
</evidence>
<feature type="coiled-coil region" evidence="1">
    <location>
        <begin position="31"/>
        <end position="68"/>
    </location>
</feature>
<protein>
    <submittedName>
        <fullName evidence="3">Uncharacterized protein</fullName>
    </submittedName>
</protein>
<sequence>MGGCQEPIPLKEKIGTAINKSSTGLRTSDTIKNFEEKLQEFDERIKHLNQIAQNIRCEAQQYKEVQRESFQCFKKLVDEKVSSILSDPERFLRDNTVNVGSGPSQGANNIFRILKTMKDSIVEKAGLSTSAMTEKVCLQNQFNTEDAQPLTSLLPPRNRTELTSVPPVPEPAEHAPIVGQRIENKPQKQFIEAHSVPESLISTRTPPTLLTDDQTSQLDKSDSNGDVDENSAQCEEEKYDWPIKQAIRGKWKLLLKESTNIEEFLCDVRTKKLKHEVHYKDLKFLLNNDQLSTFSGENDNWTIQDHKKHRKNSDGTTKYYYIENNCVKTIHKHRGVAVEKASRYIENDELIVETWLERNEEKGLVCVRRFKKMP</sequence>
<name>G0NAQ1_CAEBE</name>
<keyword evidence="4" id="KW-1185">Reference proteome</keyword>
<accession>G0NAQ1</accession>
<reference evidence="4" key="1">
    <citation type="submission" date="2011-07" db="EMBL/GenBank/DDBJ databases">
        <authorList>
            <consortium name="Caenorhabditis brenneri Sequencing and Analysis Consortium"/>
            <person name="Wilson R.K."/>
        </authorList>
    </citation>
    <scope>NUCLEOTIDE SEQUENCE [LARGE SCALE GENOMIC DNA]</scope>
    <source>
        <strain evidence="4">PB2801</strain>
    </source>
</reference>
<feature type="compositionally biased region" description="Polar residues" evidence="2">
    <location>
        <begin position="202"/>
        <end position="218"/>
    </location>
</feature>
<dbReference type="InParanoid" id="G0NAQ1"/>
<evidence type="ECO:0000256" key="2">
    <source>
        <dbReference type="SAM" id="MobiDB-lite"/>
    </source>
</evidence>
<evidence type="ECO:0000313" key="3">
    <source>
        <dbReference type="EMBL" id="EGT56270.1"/>
    </source>
</evidence>
<organism evidence="4">
    <name type="scientific">Caenorhabditis brenneri</name>
    <name type="common">Nematode worm</name>
    <dbReference type="NCBI Taxonomy" id="135651"/>
    <lineage>
        <taxon>Eukaryota</taxon>
        <taxon>Metazoa</taxon>
        <taxon>Ecdysozoa</taxon>
        <taxon>Nematoda</taxon>
        <taxon>Chromadorea</taxon>
        <taxon>Rhabditida</taxon>
        <taxon>Rhabditina</taxon>
        <taxon>Rhabditomorpha</taxon>
        <taxon>Rhabditoidea</taxon>
        <taxon>Rhabditidae</taxon>
        <taxon>Peloderinae</taxon>
        <taxon>Caenorhabditis</taxon>
    </lineage>
</organism>
<dbReference type="EMBL" id="GL379855">
    <property type="protein sequence ID" value="EGT56270.1"/>
    <property type="molecule type" value="Genomic_DNA"/>
</dbReference>
<keyword evidence="1" id="KW-0175">Coiled coil</keyword>